<reference evidence="1" key="1">
    <citation type="journal article" date="2025" name="Int. J. Syst. Evol. Microbiol.">
        <title>Streptomyces citrinus sp. nov., with yellow diffusible pigment.</title>
        <authorList>
            <person name="He Y."/>
            <person name="Yang E."/>
            <person name="Xu J."/>
            <person name="Sun Y."/>
            <person name="Sun L."/>
        </authorList>
    </citation>
    <scope>NUCLEOTIDE SEQUENCE</scope>
    <source>
        <strain evidence="1">Q6</strain>
    </source>
</reference>
<sequence length="143" mass="15546">MAHLDPEIVLGTAAQAPDGIMIIDSAGLIRYWNQGAERIFGFSADEVDGRSLDVIIPEKHRARHWDGFAEAMARGSSKYGDADLLNVPALASDGRRLSIEFSVVLVTGSDGSAYCGAVVRDVTARRERERELMRRRAEASSGV</sequence>
<name>A0ACD5AKZ7_9ACTN</name>
<gene>
    <name evidence="1" type="ORF">V2W30_33240</name>
</gene>
<dbReference type="EMBL" id="CP146022">
    <property type="protein sequence ID" value="WWQ67720.1"/>
    <property type="molecule type" value="Genomic_DNA"/>
</dbReference>
<dbReference type="Proteomes" id="UP001432251">
    <property type="component" value="Chromosome"/>
</dbReference>
<keyword evidence="2" id="KW-1185">Reference proteome</keyword>
<evidence type="ECO:0000313" key="1">
    <source>
        <dbReference type="EMBL" id="WWQ67720.1"/>
    </source>
</evidence>
<organism evidence="1 2">
    <name type="scientific">Streptomyces citrinus</name>
    <dbReference type="NCBI Taxonomy" id="3118173"/>
    <lineage>
        <taxon>Bacteria</taxon>
        <taxon>Bacillati</taxon>
        <taxon>Actinomycetota</taxon>
        <taxon>Actinomycetes</taxon>
        <taxon>Kitasatosporales</taxon>
        <taxon>Streptomycetaceae</taxon>
        <taxon>Streptomyces</taxon>
    </lineage>
</organism>
<proteinExistence type="predicted"/>
<accession>A0ACD5AKZ7</accession>
<protein>
    <submittedName>
        <fullName evidence="1">PAS domain S-box protein</fullName>
    </submittedName>
</protein>
<evidence type="ECO:0000313" key="2">
    <source>
        <dbReference type="Proteomes" id="UP001432251"/>
    </source>
</evidence>